<accession>A0A9X3I404</accession>
<evidence type="ECO:0000313" key="4">
    <source>
        <dbReference type="Proteomes" id="UP001143347"/>
    </source>
</evidence>
<protein>
    <submittedName>
        <fullName evidence="3">Alpha/beta hydrolase</fullName>
    </submittedName>
</protein>
<reference evidence="3" key="1">
    <citation type="submission" date="2022-10" db="EMBL/GenBank/DDBJ databases">
        <title>WGS of marine actinomycetes from Thailand.</title>
        <authorList>
            <person name="Thawai C."/>
        </authorList>
    </citation>
    <scope>NUCLEOTIDE SEQUENCE</scope>
    <source>
        <strain evidence="3">SW21</strain>
    </source>
</reference>
<dbReference type="GO" id="GO:0016787">
    <property type="term" value="F:hydrolase activity"/>
    <property type="evidence" value="ECO:0007669"/>
    <property type="project" value="UniProtKB-KW"/>
</dbReference>
<evidence type="ECO:0000259" key="2">
    <source>
        <dbReference type="Pfam" id="PF12697"/>
    </source>
</evidence>
<dbReference type="Proteomes" id="UP001143347">
    <property type="component" value="Unassembled WGS sequence"/>
</dbReference>
<feature type="domain" description="AB hydrolase-1" evidence="2">
    <location>
        <begin position="45"/>
        <end position="269"/>
    </location>
</feature>
<evidence type="ECO:0000256" key="1">
    <source>
        <dbReference type="SAM" id="MobiDB-lite"/>
    </source>
</evidence>
<dbReference type="EMBL" id="JAPKFM010000002">
    <property type="protein sequence ID" value="MCX2962969.1"/>
    <property type="molecule type" value="Genomic_DNA"/>
</dbReference>
<dbReference type="AlphaFoldDB" id="A0A9X3I404"/>
<evidence type="ECO:0000313" key="3">
    <source>
        <dbReference type="EMBL" id="MCX2962969.1"/>
    </source>
</evidence>
<dbReference type="SUPFAM" id="SSF53474">
    <property type="entry name" value="alpha/beta-Hydrolases"/>
    <property type="match status" value="1"/>
</dbReference>
<feature type="region of interest" description="Disordered" evidence="1">
    <location>
        <begin position="1"/>
        <end position="31"/>
    </location>
</feature>
<sequence>MTTEYVAGTVSRSGDAAPAVRETGLRDHGGPVDVDGHDVRGVGPIVLLHGLMGRGRTWRRQIPWLRRHGRVFTFDAAFHTGADVAAPDDVAELSTERFVADLAEILVWIDQGPAVLVGHSMGGLHAWCTAAAYPEMVSALVIEDMAPDFRGHTTRDWTPWFDSWPERFGSVEQAQQMFGEVAGRYFFEAFDDGRLHGDLQIWTEIAEEWARRDFWLQWRAVDVPSLLIEAGNSVTPPGQMRTMCSLQQYADHLCVVGAGHLVHDDAPDVYQGAVEAFLSALPR</sequence>
<name>A0A9X3I404_9ACTN</name>
<dbReference type="InterPro" id="IPR000073">
    <property type="entry name" value="AB_hydrolase_1"/>
</dbReference>
<dbReference type="PANTHER" id="PTHR43194:SF2">
    <property type="entry name" value="PEROXISOMAL MEMBRANE PROTEIN LPX1"/>
    <property type="match status" value="1"/>
</dbReference>
<dbReference type="PANTHER" id="PTHR43194">
    <property type="entry name" value="HYDROLASE ALPHA/BETA FOLD FAMILY"/>
    <property type="match status" value="1"/>
</dbReference>
<gene>
    <name evidence="3" type="ORF">OSB52_02550</name>
</gene>
<comment type="caution">
    <text evidence="3">The sequence shown here is derived from an EMBL/GenBank/DDBJ whole genome shotgun (WGS) entry which is preliminary data.</text>
</comment>
<dbReference type="Pfam" id="PF12697">
    <property type="entry name" value="Abhydrolase_6"/>
    <property type="match status" value="1"/>
</dbReference>
<keyword evidence="3" id="KW-0378">Hydrolase</keyword>
<organism evidence="3 4">
    <name type="scientific">Gordonia aquimaris</name>
    <dbReference type="NCBI Taxonomy" id="2984863"/>
    <lineage>
        <taxon>Bacteria</taxon>
        <taxon>Bacillati</taxon>
        <taxon>Actinomycetota</taxon>
        <taxon>Actinomycetes</taxon>
        <taxon>Mycobacteriales</taxon>
        <taxon>Gordoniaceae</taxon>
        <taxon>Gordonia</taxon>
    </lineage>
</organism>
<dbReference type="InterPro" id="IPR050228">
    <property type="entry name" value="Carboxylesterase_BioH"/>
</dbReference>
<keyword evidence="4" id="KW-1185">Reference proteome</keyword>
<dbReference type="InterPro" id="IPR029058">
    <property type="entry name" value="AB_hydrolase_fold"/>
</dbReference>
<dbReference type="Gene3D" id="3.40.50.1820">
    <property type="entry name" value="alpha/beta hydrolase"/>
    <property type="match status" value="1"/>
</dbReference>
<proteinExistence type="predicted"/>